<keyword evidence="1" id="KW-0472">Membrane</keyword>
<evidence type="ECO:0008006" key="3">
    <source>
        <dbReference type="Google" id="ProtNLM"/>
    </source>
</evidence>
<accession>A0A0F9ALE4</accession>
<keyword evidence="1" id="KW-0812">Transmembrane</keyword>
<organism evidence="2">
    <name type="scientific">marine sediment metagenome</name>
    <dbReference type="NCBI Taxonomy" id="412755"/>
    <lineage>
        <taxon>unclassified sequences</taxon>
        <taxon>metagenomes</taxon>
        <taxon>ecological metagenomes</taxon>
    </lineage>
</organism>
<proteinExistence type="predicted"/>
<evidence type="ECO:0000256" key="1">
    <source>
        <dbReference type="SAM" id="Phobius"/>
    </source>
</evidence>
<gene>
    <name evidence="2" type="ORF">LCGC14_2834690</name>
</gene>
<feature type="transmembrane region" description="Helical" evidence="1">
    <location>
        <begin position="114"/>
        <end position="134"/>
    </location>
</feature>
<comment type="caution">
    <text evidence="2">The sequence shown here is derived from an EMBL/GenBank/DDBJ whole genome shotgun (WGS) entry which is preliminary data.</text>
</comment>
<feature type="transmembrane region" description="Helical" evidence="1">
    <location>
        <begin position="87"/>
        <end position="108"/>
    </location>
</feature>
<feature type="non-terminal residue" evidence="2">
    <location>
        <position position="148"/>
    </location>
</feature>
<evidence type="ECO:0000313" key="2">
    <source>
        <dbReference type="EMBL" id="KKK79319.1"/>
    </source>
</evidence>
<name>A0A0F9ALE4_9ZZZZ</name>
<dbReference type="AlphaFoldDB" id="A0A0F9ALE4"/>
<keyword evidence="1" id="KW-1133">Transmembrane helix</keyword>
<dbReference type="SUPFAM" id="SSF103473">
    <property type="entry name" value="MFS general substrate transporter"/>
    <property type="match status" value="1"/>
</dbReference>
<dbReference type="EMBL" id="LAZR01054082">
    <property type="protein sequence ID" value="KKK79319.1"/>
    <property type="molecule type" value="Genomic_DNA"/>
</dbReference>
<reference evidence="2" key="1">
    <citation type="journal article" date="2015" name="Nature">
        <title>Complex archaea that bridge the gap between prokaryotes and eukaryotes.</title>
        <authorList>
            <person name="Spang A."/>
            <person name="Saw J.H."/>
            <person name="Jorgensen S.L."/>
            <person name="Zaremba-Niedzwiedzka K."/>
            <person name="Martijn J."/>
            <person name="Lind A.E."/>
            <person name="van Eijk R."/>
            <person name="Schleper C."/>
            <person name="Guy L."/>
            <person name="Ettema T.J."/>
        </authorList>
    </citation>
    <scope>NUCLEOTIDE SEQUENCE</scope>
</reference>
<protein>
    <recommendedName>
        <fullName evidence="3">Major facilitator superfamily (MFS) profile domain-containing protein</fullName>
    </recommendedName>
</protein>
<dbReference type="InterPro" id="IPR036259">
    <property type="entry name" value="MFS_trans_sf"/>
</dbReference>
<feature type="transmembrane region" description="Helical" evidence="1">
    <location>
        <begin position="57"/>
        <end position="75"/>
    </location>
</feature>
<sequence>MYEGEKNIIEPTNAQKAHALPWALTAQTGGSIYVNLTMAGPVFLLFLNHLGFGKSQIGIILGIIPFLGVLSLFLSSIESRFGYKRSYLAMSGLGVLVMSSFIATLWVLNRYGTGAALFFIITVITGFAFFRSAAICGLTPWMQEFVPD</sequence>